<reference evidence="1" key="1">
    <citation type="submission" date="2018-05" db="EMBL/GenBank/DDBJ databases">
        <authorList>
            <person name="Lanie J.A."/>
            <person name="Ng W.-L."/>
            <person name="Kazmierczak K.M."/>
            <person name="Andrzejewski T.M."/>
            <person name="Davidsen T.M."/>
            <person name="Wayne K.J."/>
            <person name="Tettelin H."/>
            <person name="Glass J.I."/>
            <person name="Rusch D."/>
            <person name="Podicherti R."/>
            <person name="Tsui H.-C.T."/>
            <person name="Winkler M.E."/>
        </authorList>
    </citation>
    <scope>NUCLEOTIDE SEQUENCE</scope>
</reference>
<feature type="non-terminal residue" evidence="1">
    <location>
        <position position="212"/>
    </location>
</feature>
<dbReference type="EMBL" id="UINC01169749">
    <property type="protein sequence ID" value="SVD73444.1"/>
    <property type="molecule type" value="Genomic_DNA"/>
</dbReference>
<gene>
    <name evidence="1" type="ORF">METZ01_LOCUS426298</name>
</gene>
<accession>A0A382XRF2</accession>
<dbReference type="AlphaFoldDB" id="A0A382XRF2"/>
<proteinExistence type="predicted"/>
<name>A0A382XRF2_9ZZZZ</name>
<organism evidence="1">
    <name type="scientific">marine metagenome</name>
    <dbReference type="NCBI Taxonomy" id="408172"/>
    <lineage>
        <taxon>unclassified sequences</taxon>
        <taxon>metagenomes</taxon>
        <taxon>ecological metagenomes</taxon>
    </lineage>
</organism>
<protein>
    <submittedName>
        <fullName evidence="1">Uncharacterized protein</fullName>
    </submittedName>
</protein>
<sequence length="212" mass="23949">MKPTSSEEVYMAWLGIWYEHEARQGGPLDPRQFTSLVHPVIYPYAHSFVENETSRLEGTEDPSRTRKGGELHSVYYSLNHDGGQGGLHQQGCSILQWLFQNFEPGGNSTISKRFCEIPVIIHAVNPARAAAMANALTLLRFLAREEDQAVAKIMLNPWDPSQRPDNSTAALEYEKRCIEFLNGDIFYPESVSLFDVLGRMDLKSQRSIEPCC</sequence>
<evidence type="ECO:0000313" key="1">
    <source>
        <dbReference type="EMBL" id="SVD73444.1"/>
    </source>
</evidence>